<accession>A0ABY5DJ35</accession>
<organism evidence="1 2">
    <name type="scientific">Candidatus Comchoanobacter bicostacola</name>
    <dbReference type="NCBI Taxonomy" id="2919598"/>
    <lineage>
        <taxon>Bacteria</taxon>
        <taxon>Pseudomonadati</taxon>
        <taxon>Pseudomonadota</taxon>
        <taxon>Gammaproteobacteria</taxon>
        <taxon>Candidatus Comchoanobacterales</taxon>
        <taxon>Candidatus Comchoanobacteraceae</taxon>
        <taxon>Candidatus Comchoanobacter</taxon>
    </lineage>
</organism>
<dbReference type="RefSeq" id="WP_258568142.1">
    <property type="nucleotide sequence ID" value="NZ_CP092900.1"/>
</dbReference>
<dbReference type="EMBL" id="CP092900">
    <property type="protein sequence ID" value="UTC24359.1"/>
    <property type="molecule type" value="Genomic_DNA"/>
</dbReference>
<gene>
    <name evidence="1" type="ORF">MMH89_03890</name>
</gene>
<evidence type="ECO:0000313" key="1">
    <source>
        <dbReference type="EMBL" id="UTC24359.1"/>
    </source>
</evidence>
<protein>
    <submittedName>
        <fullName evidence="1">Uncharacterized protein</fullName>
    </submittedName>
</protein>
<dbReference type="Proteomes" id="UP001055955">
    <property type="component" value="Chromosome"/>
</dbReference>
<name>A0ABY5DJ35_9GAMM</name>
<proteinExistence type="predicted"/>
<evidence type="ECO:0000313" key="2">
    <source>
        <dbReference type="Proteomes" id="UP001055955"/>
    </source>
</evidence>
<sequence>MASKQGDSNIVNMLLDNFGYIELENKPVNKGLKGEINTGDLGNPAYFETGSGWMIAYYPPQGKDPAVVKMSRGLNEKAYVSNEVLSVQTLSSSIELVEFLKDKGWTNFKFKDGSPLATWSTWAYLSAVDNKLTGYKATKEDKRKLAQAMHLLKAPAESSVQAAEVENMGTLIEGGTSK</sequence>
<reference evidence="1 2" key="1">
    <citation type="journal article" date="2022" name="Nat. Microbiol.">
        <title>The microbiome of a bacterivorous marine choanoflagellate contains a resource-demanding obligate bacterial associate.</title>
        <authorList>
            <person name="Needham D.M."/>
            <person name="Poirier C."/>
            <person name="Bachy C."/>
            <person name="George E.E."/>
            <person name="Wilken S."/>
            <person name="Yung C.C.M."/>
            <person name="Limardo A.J."/>
            <person name="Morando M."/>
            <person name="Sudek L."/>
            <person name="Malmstrom R.R."/>
            <person name="Keeling P.J."/>
            <person name="Santoro A.E."/>
            <person name="Worden A.Z."/>
        </authorList>
    </citation>
    <scope>NUCLEOTIDE SEQUENCE [LARGE SCALE GENOMIC DNA]</scope>
    <source>
        <strain evidence="1 2">Comchoano-1</strain>
    </source>
</reference>
<keyword evidence="2" id="KW-1185">Reference proteome</keyword>